<evidence type="ECO:0000256" key="6">
    <source>
        <dbReference type="SAM" id="MobiDB-lite"/>
    </source>
</evidence>
<dbReference type="InterPro" id="IPR018066">
    <property type="entry name" value="Tubby_C_CS"/>
</dbReference>
<feature type="compositionally biased region" description="Low complexity" evidence="6">
    <location>
        <begin position="270"/>
        <end position="291"/>
    </location>
</feature>
<feature type="region of interest" description="Disordered" evidence="6">
    <location>
        <begin position="97"/>
        <end position="294"/>
    </location>
</feature>
<dbReference type="EMBL" id="CM014098">
    <property type="protein sequence ID" value="TKS89963.1"/>
    <property type="molecule type" value="Genomic_DNA"/>
</dbReference>
<feature type="compositionally biased region" description="Basic and acidic residues" evidence="6">
    <location>
        <begin position="247"/>
        <end position="263"/>
    </location>
</feature>
<feature type="compositionally biased region" description="Basic and acidic residues" evidence="6">
    <location>
        <begin position="108"/>
        <end position="130"/>
    </location>
</feature>
<dbReference type="InterPro" id="IPR003961">
    <property type="entry name" value="FN3_dom"/>
</dbReference>
<dbReference type="GO" id="GO:0016020">
    <property type="term" value="C:membrane"/>
    <property type="evidence" value="ECO:0007669"/>
    <property type="project" value="InterPro"/>
</dbReference>
<dbReference type="GO" id="GO:0005576">
    <property type="term" value="C:extracellular region"/>
    <property type="evidence" value="ECO:0007669"/>
    <property type="project" value="UniProtKB-SubCell"/>
</dbReference>
<dbReference type="GO" id="GO:0005737">
    <property type="term" value="C:cytoplasm"/>
    <property type="evidence" value="ECO:0007669"/>
    <property type="project" value="UniProtKB-SubCell"/>
</dbReference>
<dbReference type="PRINTS" id="PR01574">
    <property type="entry name" value="TUBBYPROTEIN"/>
</dbReference>
<dbReference type="PANTHER" id="PTHR16517">
    <property type="entry name" value="TUBBY-RELATED"/>
    <property type="match status" value="1"/>
</dbReference>
<dbReference type="STRING" id="240159.A0A4U5VNB6"/>
<dbReference type="InterPro" id="IPR036116">
    <property type="entry name" value="FN3_sf"/>
</dbReference>
<feature type="compositionally biased region" description="Basic and acidic residues" evidence="6">
    <location>
        <begin position="137"/>
        <end position="159"/>
    </location>
</feature>
<comment type="similarity">
    <text evidence="3">Belongs to the TUB family.</text>
</comment>
<gene>
    <name evidence="8" type="ORF">D9C73_024093</name>
</gene>
<comment type="subcellular location">
    <subcellularLocation>
        <location evidence="1">Cytoplasm</location>
    </subcellularLocation>
    <subcellularLocation>
        <location evidence="2">Secreted</location>
    </subcellularLocation>
</comment>
<keyword evidence="9" id="KW-1185">Reference proteome</keyword>
<dbReference type="SUPFAM" id="SSF49265">
    <property type="entry name" value="Fibronectin type III"/>
    <property type="match status" value="1"/>
</dbReference>
<dbReference type="InterPro" id="IPR013783">
    <property type="entry name" value="Ig-like_fold"/>
</dbReference>
<evidence type="ECO:0000256" key="4">
    <source>
        <dbReference type="ARBA" id="ARBA00022490"/>
    </source>
</evidence>
<reference evidence="8 9" key="1">
    <citation type="submission" date="2019-01" db="EMBL/GenBank/DDBJ databases">
        <title>Genome Assembly of Collichthys lucidus.</title>
        <authorList>
            <person name="Cai M."/>
            <person name="Xiao S."/>
        </authorList>
    </citation>
    <scope>NUCLEOTIDE SEQUENCE [LARGE SCALE GENOMIC DNA]</scope>
    <source>
        <strain evidence="8">JT15FE1705JMU</strain>
        <tissue evidence="8">Muscle</tissue>
    </source>
</reference>
<evidence type="ECO:0000256" key="5">
    <source>
        <dbReference type="ARBA" id="ARBA00022525"/>
    </source>
</evidence>
<accession>A0A4U5VNB6</accession>
<organism evidence="8 9">
    <name type="scientific">Collichthys lucidus</name>
    <name type="common">Big head croaker</name>
    <name type="synonym">Sciaena lucida</name>
    <dbReference type="NCBI Taxonomy" id="240159"/>
    <lineage>
        <taxon>Eukaryota</taxon>
        <taxon>Metazoa</taxon>
        <taxon>Chordata</taxon>
        <taxon>Craniata</taxon>
        <taxon>Vertebrata</taxon>
        <taxon>Euteleostomi</taxon>
        <taxon>Actinopterygii</taxon>
        <taxon>Neopterygii</taxon>
        <taxon>Teleostei</taxon>
        <taxon>Neoteleostei</taxon>
        <taxon>Acanthomorphata</taxon>
        <taxon>Eupercaria</taxon>
        <taxon>Sciaenidae</taxon>
        <taxon>Collichthys</taxon>
    </lineage>
</organism>
<dbReference type="SUPFAM" id="SSF54518">
    <property type="entry name" value="Tubby C-terminal domain-like"/>
    <property type="match status" value="1"/>
</dbReference>
<dbReference type="GO" id="GO:0004896">
    <property type="term" value="F:cytokine receptor activity"/>
    <property type="evidence" value="ECO:0007669"/>
    <property type="project" value="InterPro"/>
</dbReference>
<dbReference type="InterPro" id="IPR003531">
    <property type="entry name" value="Hempt_rcpt_S_F1_CS"/>
</dbReference>
<dbReference type="Gene3D" id="2.60.40.10">
    <property type="entry name" value="Immunoglobulins"/>
    <property type="match status" value="1"/>
</dbReference>
<evidence type="ECO:0000256" key="2">
    <source>
        <dbReference type="ARBA" id="ARBA00004613"/>
    </source>
</evidence>
<proteinExistence type="inferred from homology"/>
<dbReference type="Pfam" id="PF01167">
    <property type="entry name" value="Tub"/>
    <property type="match status" value="1"/>
</dbReference>
<keyword evidence="4" id="KW-0963">Cytoplasm</keyword>
<evidence type="ECO:0000313" key="8">
    <source>
        <dbReference type="EMBL" id="TKS89963.1"/>
    </source>
</evidence>
<dbReference type="Proteomes" id="UP000298787">
    <property type="component" value="Chromosome 21"/>
</dbReference>
<dbReference type="GO" id="GO:0061512">
    <property type="term" value="P:protein localization to cilium"/>
    <property type="evidence" value="ECO:0007669"/>
    <property type="project" value="TreeGrafter"/>
</dbReference>
<sequence length="890" mass="101751">MEEPDIRQQKLDNQRTLLMKKQQKKRADSQMVVANRDTRQKNRKHKAARSDETPLLISQSLSNTSLSDQVEHAHDNPLDEITLGECDMTASMMLDEMPSEKPATPKRMNLETEKEPEVKCEENDAPLEGKKMKKKEMKREKAKQVEQDDEKEMEKDKERKTKKKDKMNESEVAQKTNKTTKQERKKKHLLEISSQDIESPVGVASPKKNKCNETDDEEEEGSERPVVTKSPKRKKQLDTTMTARMTKVHEKEKKEKKTNKAEKTTPSIASLNSNYRGGSSSGSESNERSTSPMSVEDLEKFALRPAPRDVTIQCRVTRDRRGMEKGIYPTYYLHMEKEDGKRYLIRLHCFRSNVLGTKFTVYDGGENPEKKPFIKECESVRQELAAICYELETLLVRHANSNTDKLVTLMNKSPSWNEQTQSYVLNFHGRVTQASVKNFQIIHPDNEDYIVMQFGRVAEDVFSMDYSFPMCALQAFAITLSSFDGKLACLHHNLHCVNDYLFTINCTLVIAPLENSSDSSSSYWLTIMETYEQEKFKCMLTNVKGDYFCSVKIANLSPDDDDPDHLDDLDEFEIKLCHNKRDGSENCELLNNAYRPQDNMSHNSSQRRFAWKSTYEQYSSFSTMGNSLKYQLQFFKRGHKDKVTLHDIYTNNRHFSVDDEHFAPGTEYAARVRSSPDLSVFKGQWSDWSSEVYWETLGEPGVDVKRWKQRAFIPTPAPYFQTLYSDCQGDFKSWVITQENTADMLKAEQTLQIDVLTKLQDINEESQPEFHHQLMEGSTYSNIIDPGCDTSLLGIPYAVSTMSPLAQGSSLKSLTLSSLPGSPAEGDSGCWLCSHTSLERDPPFYCNEYCTLSAFQQIRPIPAALQLQESPSTKPCPTELTGVEDALTEA</sequence>
<feature type="domain" description="Tubby C-terminal" evidence="7">
    <location>
        <begin position="397"/>
        <end position="484"/>
    </location>
</feature>
<dbReference type="GO" id="GO:0005929">
    <property type="term" value="C:cilium"/>
    <property type="evidence" value="ECO:0007669"/>
    <property type="project" value="TreeGrafter"/>
</dbReference>
<feature type="region of interest" description="Disordered" evidence="6">
    <location>
        <begin position="20"/>
        <end position="57"/>
    </location>
</feature>
<dbReference type="InterPro" id="IPR005398">
    <property type="entry name" value="Tubby_N"/>
</dbReference>
<dbReference type="Gene3D" id="3.20.90.10">
    <property type="entry name" value="Tubby Protein, Chain A"/>
    <property type="match status" value="2"/>
</dbReference>
<dbReference type="PROSITE" id="PS01355">
    <property type="entry name" value="HEMATOPO_REC_S_F1"/>
    <property type="match status" value="1"/>
</dbReference>
<evidence type="ECO:0000256" key="1">
    <source>
        <dbReference type="ARBA" id="ARBA00004496"/>
    </source>
</evidence>
<dbReference type="PRINTS" id="PR01573">
    <property type="entry name" value="SUPERTUBBY"/>
</dbReference>
<keyword evidence="5" id="KW-0964">Secreted</keyword>
<evidence type="ECO:0000259" key="7">
    <source>
        <dbReference type="Pfam" id="PF01167"/>
    </source>
</evidence>
<dbReference type="PROSITE" id="PS01200">
    <property type="entry name" value="TUB_1"/>
    <property type="match status" value="1"/>
</dbReference>
<dbReference type="InterPro" id="IPR025659">
    <property type="entry name" value="Tubby-like_C"/>
</dbReference>
<feature type="region of interest" description="Disordered" evidence="6">
    <location>
        <begin position="868"/>
        <end position="890"/>
    </location>
</feature>
<dbReference type="PANTHER" id="PTHR16517:SF111">
    <property type="entry name" value="SI:DKEY-220F10.4"/>
    <property type="match status" value="1"/>
</dbReference>
<dbReference type="AlphaFoldDB" id="A0A4U5VNB6"/>
<protein>
    <submittedName>
        <fullName evidence="8">Tubby protein-like protein</fullName>
    </submittedName>
</protein>
<dbReference type="InterPro" id="IPR000007">
    <property type="entry name" value="Tubby_C"/>
</dbReference>
<dbReference type="CDD" id="cd00063">
    <property type="entry name" value="FN3"/>
    <property type="match status" value="1"/>
</dbReference>
<evidence type="ECO:0000313" key="9">
    <source>
        <dbReference type="Proteomes" id="UP000298787"/>
    </source>
</evidence>
<evidence type="ECO:0000256" key="3">
    <source>
        <dbReference type="ARBA" id="ARBA00007129"/>
    </source>
</evidence>
<name>A0A4U5VNB6_COLLU</name>